<evidence type="ECO:0000313" key="1">
    <source>
        <dbReference type="EMBL" id="KAH7970997.1"/>
    </source>
</evidence>
<dbReference type="EMBL" id="CM023480">
    <property type="protein sequence ID" value="KAH7970997.1"/>
    <property type="molecule type" value="Genomic_DNA"/>
</dbReference>
<accession>A0ACB8DKN6</accession>
<comment type="caution">
    <text evidence="1">The sequence shown here is derived from an EMBL/GenBank/DDBJ whole genome shotgun (WGS) entry which is preliminary data.</text>
</comment>
<proteinExistence type="predicted"/>
<gene>
    <name evidence="1" type="ORF">HPB49_017763</name>
</gene>
<sequence>MRGGGCGDGGVLNEEVSVESVANARRQVAVAVMRRRTREESPSSFSSSARCCRRWLKRTQQRSSSRQRRAWVNVEPADRATTPAAVCTPEERANMPTLRDKLADFLRQLSTGTERAGADPKAECPSPTSATATFMQRYLNGEGLPKQPEIVHSKSCYDLPNRDVAPLSKHILAAYTGPSGGLTGVNRGPHRALTVTDQVDFIDDDSLCGSNENLASR</sequence>
<protein>
    <submittedName>
        <fullName evidence="1">Uncharacterized protein</fullName>
    </submittedName>
</protein>
<reference evidence="1" key="1">
    <citation type="submission" date="2020-05" db="EMBL/GenBank/DDBJ databases">
        <title>Large-scale comparative analyses of tick genomes elucidate their genetic diversity and vector capacities.</title>
        <authorList>
            <person name="Jia N."/>
            <person name="Wang J."/>
            <person name="Shi W."/>
            <person name="Du L."/>
            <person name="Sun Y."/>
            <person name="Zhan W."/>
            <person name="Jiang J."/>
            <person name="Wang Q."/>
            <person name="Zhang B."/>
            <person name="Ji P."/>
            <person name="Sakyi L.B."/>
            <person name="Cui X."/>
            <person name="Yuan T."/>
            <person name="Jiang B."/>
            <person name="Yang W."/>
            <person name="Lam T.T.-Y."/>
            <person name="Chang Q."/>
            <person name="Ding S."/>
            <person name="Wang X."/>
            <person name="Zhu J."/>
            <person name="Ruan X."/>
            <person name="Zhao L."/>
            <person name="Wei J."/>
            <person name="Que T."/>
            <person name="Du C."/>
            <person name="Cheng J."/>
            <person name="Dai P."/>
            <person name="Han X."/>
            <person name="Huang E."/>
            <person name="Gao Y."/>
            <person name="Liu J."/>
            <person name="Shao H."/>
            <person name="Ye R."/>
            <person name="Li L."/>
            <person name="Wei W."/>
            <person name="Wang X."/>
            <person name="Wang C."/>
            <person name="Yang T."/>
            <person name="Huo Q."/>
            <person name="Li W."/>
            <person name="Guo W."/>
            <person name="Chen H."/>
            <person name="Zhou L."/>
            <person name="Ni X."/>
            <person name="Tian J."/>
            <person name="Zhou Y."/>
            <person name="Sheng Y."/>
            <person name="Liu T."/>
            <person name="Pan Y."/>
            <person name="Xia L."/>
            <person name="Li J."/>
            <person name="Zhao F."/>
            <person name="Cao W."/>
        </authorList>
    </citation>
    <scope>NUCLEOTIDE SEQUENCE</scope>
    <source>
        <strain evidence="1">Dsil-2018</strain>
    </source>
</reference>
<evidence type="ECO:0000313" key="2">
    <source>
        <dbReference type="Proteomes" id="UP000821865"/>
    </source>
</evidence>
<keyword evidence="2" id="KW-1185">Reference proteome</keyword>
<organism evidence="1 2">
    <name type="scientific">Dermacentor silvarum</name>
    <name type="common">Tick</name>
    <dbReference type="NCBI Taxonomy" id="543639"/>
    <lineage>
        <taxon>Eukaryota</taxon>
        <taxon>Metazoa</taxon>
        <taxon>Ecdysozoa</taxon>
        <taxon>Arthropoda</taxon>
        <taxon>Chelicerata</taxon>
        <taxon>Arachnida</taxon>
        <taxon>Acari</taxon>
        <taxon>Parasitiformes</taxon>
        <taxon>Ixodida</taxon>
        <taxon>Ixodoidea</taxon>
        <taxon>Ixodidae</taxon>
        <taxon>Rhipicephalinae</taxon>
        <taxon>Dermacentor</taxon>
    </lineage>
</organism>
<name>A0ACB8DKN6_DERSI</name>
<dbReference type="Proteomes" id="UP000821865">
    <property type="component" value="Chromosome 11"/>
</dbReference>